<proteinExistence type="predicted"/>
<dbReference type="Pfam" id="PF00083">
    <property type="entry name" value="Sugar_tr"/>
    <property type="match status" value="1"/>
</dbReference>
<reference evidence="6" key="1">
    <citation type="journal article" date="2023" name="IMA Fungus">
        <title>Comparative genomic study of the Penicillium genus elucidates a diverse pangenome and 15 lateral gene transfer events.</title>
        <authorList>
            <person name="Petersen C."/>
            <person name="Sorensen T."/>
            <person name="Nielsen M.R."/>
            <person name="Sondergaard T.E."/>
            <person name="Sorensen J.L."/>
            <person name="Fitzpatrick D.A."/>
            <person name="Frisvad J.C."/>
            <person name="Nielsen K.L."/>
        </authorList>
    </citation>
    <scope>NUCLEOTIDE SEQUENCE</scope>
    <source>
        <strain evidence="6">IBT 15450</strain>
    </source>
</reference>
<dbReference type="GO" id="GO:0016020">
    <property type="term" value="C:membrane"/>
    <property type="evidence" value="ECO:0007669"/>
    <property type="project" value="UniProtKB-SubCell"/>
</dbReference>
<dbReference type="Proteomes" id="UP001219568">
    <property type="component" value="Unassembled WGS sequence"/>
</dbReference>
<keyword evidence="4 5" id="KW-0472">Membrane</keyword>
<evidence type="ECO:0000256" key="4">
    <source>
        <dbReference type="ARBA" id="ARBA00023136"/>
    </source>
</evidence>
<reference evidence="6" key="2">
    <citation type="submission" date="2023-01" db="EMBL/GenBank/DDBJ databases">
        <authorList>
            <person name="Petersen C."/>
        </authorList>
    </citation>
    <scope>NUCLEOTIDE SEQUENCE</scope>
    <source>
        <strain evidence="6">IBT 15450</strain>
    </source>
</reference>
<gene>
    <name evidence="6" type="ORF">N7460_001321</name>
</gene>
<sequence>MGLTPYLGLRGNALLRAAVALVVFPTFTCYGYNMSVAGGLLTLPAFNEQFPRMDTMNTEGDLKADNSMIQGTVIALYTVGGIFGALSCAHLGDRLGRKKVIFWANFVCMIGCILMATSFNFAQFIVARIFLGTLICNCPPRPLAKNVSSPAKGLPVTWVDFKLPAFWACGSQPYYMRLSDARLRDASRFWLTPCPCQAHQNDDQASA</sequence>
<organism evidence="6 7">
    <name type="scientific">Penicillium canescens</name>
    <dbReference type="NCBI Taxonomy" id="5083"/>
    <lineage>
        <taxon>Eukaryota</taxon>
        <taxon>Fungi</taxon>
        <taxon>Dikarya</taxon>
        <taxon>Ascomycota</taxon>
        <taxon>Pezizomycotina</taxon>
        <taxon>Eurotiomycetes</taxon>
        <taxon>Eurotiomycetidae</taxon>
        <taxon>Eurotiales</taxon>
        <taxon>Aspergillaceae</taxon>
        <taxon>Penicillium</taxon>
    </lineage>
</organism>
<dbReference type="SUPFAM" id="SSF103473">
    <property type="entry name" value="MFS general substrate transporter"/>
    <property type="match status" value="1"/>
</dbReference>
<name>A0AAD6NCL8_PENCN</name>
<comment type="caution">
    <text evidence="6">The sequence shown here is derived from an EMBL/GenBank/DDBJ whole genome shotgun (WGS) entry which is preliminary data.</text>
</comment>
<dbReference type="Gene3D" id="1.20.1250.20">
    <property type="entry name" value="MFS general substrate transporter like domains"/>
    <property type="match status" value="1"/>
</dbReference>
<evidence type="ECO:0000256" key="2">
    <source>
        <dbReference type="ARBA" id="ARBA00022692"/>
    </source>
</evidence>
<evidence type="ECO:0000313" key="6">
    <source>
        <dbReference type="EMBL" id="KAJ6050787.1"/>
    </source>
</evidence>
<feature type="transmembrane region" description="Helical" evidence="5">
    <location>
        <begin position="12"/>
        <end position="33"/>
    </location>
</feature>
<keyword evidence="7" id="KW-1185">Reference proteome</keyword>
<dbReference type="PANTHER" id="PTHR48022">
    <property type="entry name" value="PLASTIDIC GLUCOSE TRANSPORTER 4"/>
    <property type="match status" value="1"/>
</dbReference>
<evidence type="ECO:0000256" key="5">
    <source>
        <dbReference type="SAM" id="Phobius"/>
    </source>
</evidence>
<evidence type="ECO:0000313" key="7">
    <source>
        <dbReference type="Proteomes" id="UP001219568"/>
    </source>
</evidence>
<comment type="subcellular location">
    <subcellularLocation>
        <location evidence="1">Membrane</location>
        <topology evidence="1">Multi-pass membrane protein</topology>
    </subcellularLocation>
</comment>
<dbReference type="GO" id="GO:0005351">
    <property type="term" value="F:carbohydrate:proton symporter activity"/>
    <property type="evidence" value="ECO:0007669"/>
    <property type="project" value="TreeGrafter"/>
</dbReference>
<evidence type="ECO:0000256" key="1">
    <source>
        <dbReference type="ARBA" id="ARBA00004141"/>
    </source>
</evidence>
<dbReference type="InterPro" id="IPR005828">
    <property type="entry name" value="MFS_sugar_transport-like"/>
</dbReference>
<keyword evidence="3 5" id="KW-1133">Transmembrane helix</keyword>
<dbReference type="InterPro" id="IPR050360">
    <property type="entry name" value="MFS_Sugar_Transporters"/>
</dbReference>
<feature type="transmembrane region" description="Helical" evidence="5">
    <location>
        <begin position="68"/>
        <end position="88"/>
    </location>
</feature>
<keyword evidence="2 5" id="KW-0812">Transmembrane</keyword>
<dbReference type="EMBL" id="JAQJZL010000002">
    <property type="protein sequence ID" value="KAJ6050787.1"/>
    <property type="molecule type" value="Genomic_DNA"/>
</dbReference>
<protein>
    <submittedName>
        <fullName evidence="6">Major facilitator superfamily domain general substrate transporter</fullName>
    </submittedName>
</protein>
<feature type="transmembrane region" description="Helical" evidence="5">
    <location>
        <begin position="100"/>
        <end position="131"/>
    </location>
</feature>
<dbReference type="InterPro" id="IPR036259">
    <property type="entry name" value="MFS_trans_sf"/>
</dbReference>
<dbReference type="PANTHER" id="PTHR48022:SF45">
    <property type="entry name" value="MAJOR FACILITATOR SUPERFAMILY (MFS) PROFILE DOMAIN-CONTAINING PROTEIN-RELATED"/>
    <property type="match status" value="1"/>
</dbReference>
<accession>A0AAD6NCL8</accession>
<evidence type="ECO:0000256" key="3">
    <source>
        <dbReference type="ARBA" id="ARBA00022989"/>
    </source>
</evidence>
<dbReference type="AlphaFoldDB" id="A0AAD6NCL8"/>